<dbReference type="OrthoDB" id="4368793at2759"/>
<sequence>MSLSEPQLNTYYIPVFLRRCDAYREYIIKAGKRELKLPPYTTNHAGQVTVYHGELFCRLPNCYHNHVPISTTRKLRQHLIRHGIQVATKPPGRLSTGQEDATIQWYKSLLEVENDNDDNIIDEGKVTDDKESEGNTVAH</sequence>
<feature type="region of interest" description="Disordered" evidence="1">
    <location>
        <begin position="118"/>
        <end position="139"/>
    </location>
</feature>
<organism evidence="2 3">
    <name type="scientific">Penicillium patulum</name>
    <name type="common">Penicillium griseofulvum</name>
    <dbReference type="NCBI Taxonomy" id="5078"/>
    <lineage>
        <taxon>Eukaryota</taxon>
        <taxon>Fungi</taxon>
        <taxon>Dikarya</taxon>
        <taxon>Ascomycota</taxon>
        <taxon>Pezizomycotina</taxon>
        <taxon>Eurotiomycetes</taxon>
        <taxon>Eurotiomycetidae</taxon>
        <taxon>Eurotiales</taxon>
        <taxon>Aspergillaceae</taxon>
        <taxon>Penicillium</taxon>
    </lineage>
</organism>
<dbReference type="EMBL" id="LHQR01000071">
    <property type="protein sequence ID" value="KXG45460.1"/>
    <property type="molecule type" value="Genomic_DNA"/>
</dbReference>
<dbReference type="Proteomes" id="UP000070168">
    <property type="component" value="Unassembled WGS sequence"/>
</dbReference>
<evidence type="ECO:0000313" key="3">
    <source>
        <dbReference type="Proteomes" id="UP000070168"/>
    </source>
</evidence>
<keyword evidence="3" id="KW-1185">Reference proteome</keyword>
<accession>A0A135L956</accession>
<name>A0A135L956_PENPA</name>
<gene>
    <name evidence="2" type="ORF">PGRI_040090</name>
</gene>
<evidence type="ECO:0000313" key="2">
    <source>
        <dbReference type="EMBL" id="KXG45460.1"/>
    </source>
</evidence>
<proteinExistence type="predicted"/>
<dbReference type="OMA" id="AVQWYKS"/>
<dbReference type="GeneID" id="63707022"/>
<dbReference type="AlphaFoldDB" id="A0A135L956"/>
<feature type="compositionally biased region" description="Basic and acidic residues" evidence="1">
    <location>
        <begin position="122"/>
        <end position="133"/>
    </location>
</feature>
<reference evidence="2 3" key="1">
    <citation type="journal article" date="2016" name="BMC Genomics">
        <title>Genome sequencing and secondary metabolism of the postharvest pathogen Penicillium griseofulvum.</title>
        <authorList>
            <person name="Banani H."/>
            <person name="Marcet-Houben M."/>
            <person name="Ballester A.R."/>
            <person name="Abbruscato P."/>
            <person name="Gonzalez-Candelas L."/>
            <person name="Gabaldon T."/>
            <person name="Spadaro D."/>
        </authorList>
    </citation>
    <scope>NUCLEOTIDE SEQUENCE [LARGE SCALE GENOMIC DNA]</scope>
    <source>
        <strain evidence="2 3">PG3</strain>
    </source>
</reference>
<comment type="caution">
    <text evidence="2">The sequence shown here is derived from an EMBL/GenBank/DDBJ whole genome shotgun (WGS) entry which is preliminary data.</text>
</comment>
<protein>
    <submittedName>
        <fullName evidence="2">Uncharacterized protein</fullName>
    </submittedName>
</protein>
<dbReference type="RefSeq" id="XP_040643996.1">
    <property type="nucleotide sequence ID" value="XM_040791722.1"/>
</dbReference>
<evidence type="ECO:0000256" key="1">
    <source>
        <dbReference type="SAM" id="MobiDB-lite"/>
    </source>
</evidence>